<evidence type="ECO:0000313" key="3">
    <source>
        <dbReference type="EMBL" id="GAA3962370.1"/>
    </source>
</evidence>
<feature type="transmembrane region" description="Helical" evidence="2">
    <location>
        <begin position="175"/>
        <end position="194"/>
    </location>
</feature>
<evidence type="ECO:0000256" key="1">
    <source>
        <dbReference type="SAM" id="Coils"/>
    </source>
</evidence>
<keyword evidence="4" id="KW-1185">Reference proteome</keyword>
<keyword evidence="2" id="KW-0472">Membrane</keyword>
<dbReference type="Proteomes" id="UP001501081">
    <property type="component" value="Unassembled WGS sequence"/>
</dbReference>
<keyword evidence="2" id="KW-1133">Transmembrane helix</keyword>
<gene>
    <name evidence="3" type="ORF">GCM10022246_14550</name>
</gene>
<name>A0ABP7PAI5_9SPHI</name>
<keyword evidence="2" id="KW-0812">Transmembrane</keyword>
<comment type="caution">
    <text evidence="3">The sequence shown here is derived from an EMBL/GenBank/DDBJ whole genome shotgun (WGS) entry which is preliminary data.</text>
</comment>
<reference evidence="4" key="1">
    <citation type="journal article" date="2019" name="Int. J. Syst. Evol. Microbiol.">
        <title>The Global Catalogue of Microorganisms (GCM) 10K type strain sequencing project: providing services to taxonomists for standard genome sequencing and annotation.</title>
        <authorList>
            <consortium name="The Broad Institute Genomics Platform"/>
            <consortium name="The Broad Institute Genome Sequencing Center for Infectious Disease"/>
            <person name="Wu L."/>
            <person name="Ma J."/>
        </authorList>
    </citation>
    <scope>NUCLEOTIDE SEQUENCE [LARGE SCALE GENOMIC DNA]</scope>
    <source>
        <strain evidence="4">JCM 17338</strain>
    </source>
</reference>
<keyword evidence="1" id="KW-0175">Coiled coil</keyword>
<proteinExistence type="predicted"/>
<dbReference type="RefSeq" id="WP_344766027.1">
    <property type="nucleotide sequence ID" value="NZ_BAABAK010000005.1"/>
</dbReference>
<evidence type="ECO:0000256" key="2">
    <source>
        <dbReference type="SAM" id="Phobius"/>
    </source>
</evidence>
<accession>A0ABP7PAI5</accession>
<feature type="coiled-coil region" evidence="1">
    <location>
        <begin position="66"/>
        <end position="122"/>
    </location>
</feature>
<feature type="transmembrane region" description="Helical" evidence="2">
    <location>
        <begin position="214"/>
        <end position="232"/>
    </location>
</feature>
<protein>
    <submittedName>
        <fullName evidence="3">Uncharacterized protein</fullName>
    </submittedName>
</protein>
<dbReference type="EMBL" id="BAABAK010000005">
    <property type="protein sequence ID" value="GAA3962370.1"/>
    <property type="molecule type" value="Genomic_DNA"/>
</dbReference>
<evidence type="ECO:0000313" key="4">
    <source>
        <dbReference type="Proteomes" id="UP001501081"/>
    </source>
</evidence>
<organism evidence="3 4">
    <name type="scientific">Pedobacter ginsengiterrae</name>
    <dbReference type="NCBI Taxonomy" id="871696"/>
    <lineage>
        <taxon>Bacteria</taxon>
        <taxon>Pseudomonadati</taxon>
        <taxon>Bacteroidota</taxon>
        <taxon>Sphingobacteriia</taxon>
        <taxon>Sphingobacteriales</taxon>
        <taxon>Sphingobacteriaceae</taxon>
        <taxon>Pedobacter</taxon>
    </lineage>
</organism>
<sequence>MPFIPISEADLQSFKDDLSQSNKSAAELFSTLKNLKNGFKTNEDELVKLKYNSAKKRLENDYLLKKEHWDAEIQELKKQFKQLDNRIVAAEQKLKNGIPEDLNIMEKLIAEQESIVEDQEKLNIAETELIAHVRNIDIEYGKEQEKLNQLNTTVDSNYNASIEDESPIDIAEKRIKFRVSIISLVPILIIPLLADLFGKAIGLQQTNNVNHQLISGHYFFFIALILTELFLADKIKTRVSRLLSVRYLQASFTELQQLFNKNNKELNSFK</sequence>